<evidence type="ECO:0008006" key="5">
    <source>
        <dbReference type="Google" id="ProtNLM"/>
    </source>
</evidence>
<accession>A0A0B2BWK7</accession>
<keyword evidence="4" id="KW-1185">Reference proteome</keyword>
<proteinExistence type="predicted"/>
<dbReference type="AlphaFoldDB" id="A0A0B2BWK7"/>
<dbReference type="STRING" id="1572751.PK98_03940"/>
<sequence>MILSHGTDTEQTDNVPVQRPQVAADMHDWSAAEPADDVGARSRAPAALALIAAAGWTAFFLWANAPHLGIATPPAMWAGLVAEWAIVPVLLAALWLLAMRNSQREAVRFGGTARLLQQEAALLEQRLATVNRELSLARDFVAGQSRDLESLGRVAVDRLSTSGQKLQSLIGDNMQEVEAIGRISTNAAANMEKVRNDLPVLGAAMRDLTNRIGLAGQAAGDQVGVLTEAVERLGISGDETEAEVASLRSALEGTIAELTRQSNLLAGVAEHRMATLEDRSRGFVAQLRASESEAGATWTAALTAFEARMTDTLQRVGRLDQQTAQAARERLAALHEDALALERSAAERLALFEGERRQREVEAAEREAGATIMLREHFEMLDADIARRQQEHVAQVERLVERGEAVAARLSAARGEGTATLAQMDLLEQRLSALPAHAEAGAGAARSQLAATMVEVEALAEALEQRIAAAREQALARIDNGFAASMAAILQRLNSEAIDLTRTFAGEIEEADWNAYLAGDQGRFTRRAVRLLDAGDADRIAGLHDGDAAFREAVDNYLHDFELLLREVLATRAGNPLAVTLLSSDMGKLYVALAQATERLAD</sequence>
<dbReference type="EMBL" id="JTDN01000001">
    <property type="protein sequence ID" value="KHL25779.1"/>
    <property type="molecule type" value="Genomic_DNA"/>
</dbReference>
<reference evidence="3 4" key="1">
    <citation type="submission" date="2014-11" db="EMBL/GenBank/DDBJ databases">
        <title>Draft genome sequence of Kirrobacter mercurialis.</title>
        <authorList>
            <person name="Coil D.A."/>
            <person name="Eisen J.A."/>
        </authorList>
    </citation>
    <scope>NUCLEOTIDE SEQUENCE [LARGE SCALE GENOMIC DNA]</scope>
    <source>
        <strain evidence="3 4">Coronado</strain>
    </source>
</reference>
<name>A0A0B2BWK7_9SPHN</name>
<evidence type="ECO:0000313" key="4">
    <source>
        <dbReference type="Proteomes" id="UP000030988"/>
    </source>
</evidence>
<feature type="coiled-coil region" evidence="1">
    <location>
        <begin position="446"/>
        <end position="473"/>
    </location>
</feature>
<organism evidence="3 4">
    <name type="scientific">Croceibacterium mercuriale</name>
    <dbReference type="NCBI Taxonomy" id="1572751"/>
    <lineage>
        <taxon>Bacteria</taxon>
        <taxon>Pseudomonadati</taxon>
        <taxon>Pseudomonadota</taxon>
        <taxon>Alphaproteobacteria</taxon>
        <taxon>Sphingomonadales</taxon>
        <taxon>Erythrobacteraceae</taxon>
        <taxon>Croceibacterium</taxon>
    </lineage>
</organism>
<keyword evidence="2" id="KW-0472">Membrane</keyword>
<evidence type="ECO:0000256" key="1">
    <source>
        <dbReference type="SAM" id="Coils"/>
    </source>
</evidence>
<evidence type="ECO:0000256" key="2">
    <source>
        <dbReference type="SAM" id="Phobius"/>
    </source>
</evidence>
<comment type="caution">
    <text evidence="3">The sequence shown here is derived from an EMBL/GenBank/DDBJ whole genome shotgun (WGS) entry which is preliminary data.</text>
</comment>
<protein>
    <recommendedName>
        <fullName evidence="5">ATPase</fullName>
    </recommendedName>
</protein>
<dbReference type="Proteomes" id="UP000030988">
    <property type="component" value="Unassembled WGS sequence"/>
</dbReference>
<keyword evidence="2" id="KW-0812">Transmembrane</keyword>
<feature type="transmembrane region" description="Helical" evidence="2">
    <location>
        <begin position="46"/>
        <end position="63"/>
    </location>
</feature>
<keyword evidence="1" id="KW-0175">Coiled coil</keyword>
<evidence type="ECO:0000313" key="3">
    <source>
        <dbReference type="EMBL" id="KHL25779.1"/>
    </source>
</evidence>
<keyword evidence="2" id="KW-1133">Transmembrane helix</keyword>
<feature type="transmembrane region" description="Helical" evidence="2">
    <location>
        <begin position="75"/>
        <end position="98"/>
    </location>
</feature>
<gene>
    <name evidence="3" type="ORF">PK98_03940</name>
</gene>